<evidence type="ECO:0000313" key="1">
    <source>
        <dbReference type="EMBL" id="KKN35645.1"/>
    </source>
</evidence>
<sequence length="49" mass="5321">MPARVAVSAGVVCHKATSASAIFHPRNQGKYSIELFEYGEVLTPRTQAM</sequence>
<dbReference type="EMBL" id="LAZR01002023">
    <property type="protein sequence ID" value="KKN35645.1"/>
    <property type="molecule type" value="Genomic_DNA"/>
</dbReference>
<reference evidence="1" key="1">
    <citation type="journal article" date="2015" name="Nature">
        <title>Complex archaea that bridge the gap between prokaryotes and eukaryotes.</title>
        <authorList>
            <person name="Spang A."/>
            <person name="Saw J.H."/>
            <person name="Jorgensen S.L."/>
            <person name="Zaremba-Niedzwiedzka K."/>
            <person name="Martijn J."/>
            <person name="Lind A.E."/>
            <person name="van Eijk R."/>
            <person name="Schleper C."/>
            <person name="Guy L."/>
            <person name="Ettema T.J."/>
        </authorList>
    </citation>
    <scope>NUCLEOTIDE SEQUENCE</scope>
</reference>
<gene>
    <name evidence="1" type="ORF">LCGC14_0781420</name>
</gene>
<dbReference type="AlphaFoldDB" id="A0A0F9PVI7"/>
<accession>A0A0F9PVI7</accession>
<organism evidence="1">
    <name type="scientific">marine sediment metagenome</name>
    <dbReference type="NCBI Taxonomy" id="412755"/>
    <lineage>
        <taxon>unclassified sequences</taxon>
        <taxon>metagenomes</taxon>
        <taxon>ecological metagenomes</taxon>
    </lineage>
</organism>
<proteinExistence type="predicted"/>
<name>A0A0F9PVI7_9ZZZZ</name>
<comment type="caution">
    <text evidence="1">The sequence shown here is derived from an EMBL/GenBank/DDBJ whole genome shotgun (WGS) entry which is preliminary data.</text>
</comment>
<protein>
    <submittedName>
        <fullName evidence="1">Uncharacterized protein</fullName>
    </submittedName>
</protein>